<dbReference type="Proteomes" id="UP001321473">
    <property type="component" value="Unassembled WGS sequence"/>
</dbReference>
<evidence type="ECO:0000256" key="1">
    <source>
        <dbReference type="SAM" id="MobiDB-lite"/>
    </source>
</evidence>
<keyword evidence="3" id="KW-1185">Reference proteome</keyword>
<feature type="compositionally biased region" description="Polar residues" evidence="1">
    <location>
        <begin position="13"/>
        <end position="29"/>
    </location>
</feature>
<gene>
    <name evidence="2" type="ORF">V5799_000794</name>
</gene>
<sequence length="73" mass="7886">MPQHLLLGRAGSSWGTKDSGEATSMETGGTNMDAISLTMGVKLVSALNPCWAPLASTRDLRFRLHHRFVEDSA</sequence>
<dbReference type="EMBL" id="JARKHS020036190">
    <property type="protein sequence ID" value="KAK8756501.1"/>
    <property type="molecule type" value="Genomic_DNA"/>
</dbReference>
<dbReference type="AlphaFoldDB" id="A0AAQ4D211"/>
<protein>
    <submittedName>
        <fullName evidence="2">Uncharacterized protein</fullName>
    </submittedName>
</protein>
<comment type="caution">
    <text evidence="2">The sequence shown here is derived from an EMBL/GenBank/DDBJ whole genome shotgun (WGS) entry which is preliminary data.</text>
</comment>
<reference evidence="2 3" key="1">
    <citation type="journal article" date="2023" name="Arcadia Sci">
        <title>De novo assembly of a long-read Amblyomma americanum tick genome.</title>
        <authorList>
            <person name="Chou S."/>
            <person name="Poskanzer K.E."/>
            <person name="Rollins M."/>
            <person name="Thuy-Boun P.S."/>
        </authorList>
    </citation>
    <scope>NUCLEOTIDE SEQUENCE [LARGE SCALE GENOMIC DNA]</scope>
    <source>
        <strain evidence="2">F_SG_1</strain>
        <tissue evidence="2">Salivary glands</tissue>
    </source>
</reference>
<name>A0AAQ4D211_AMBAM</name>
<organism evidence="2 3">
    <name type="scientific">Amblyomma americanum</name>
    <name type="common">Lone star tick</name>
    <dbReference type="NCBI Taxonomy" id="6943"/>
    <lineage>
        <taxon>Eukaryota</taxon>
        <taxon>Metazoa</taxon>
        <taxon>Ecdysozoa</taxon>
        <taxon>Arthropoda</taxon>
        <taxon>Chelicerata</taxon>
        <taxon>Arachnida</taxon>
        <taxon>Acari</taxon>
        <taxon>Parasitiformes</taxon>
        <taxon>Ixodida</taxon>
        <taxon>Ixodoidea</taxon>
        <taxon>Ixodidae</taxon>
        <taxon>Amblyomminae</taxon>
        <taxon>Amblyomma</taxon>
    </lineage>
</organism>
<feature type="region of interest" description="Disordered" evidence="1">
    <location>
        <begin position="1"/>
        <end position="29"/>
    </location>
</feature>
<evidence type="ECO:0000313" key="2">
    <source>
        <dbReference type="EMBL" id="KAK8756501.1"/>
    </source>
</evidence>
<accession>A0AAQ4D211</accession>
<evidence type="ECO:0000313" key="3">
    <source>
        <dbReference type="Proteomes" id="UP001321473"/>
    </source>
</evidence>
<proteinExistence type="predicted"/>